<keyword evidence="1" id="KW-1133">Transmembrane helix</keyword>
<dbReference type="AlphaFoldDB" id="A0A914DUC9"/>
<accession>A0A914DUC9</accession>
<dbReference type="Proteomes" id="UP000887540">
    <property type="component" value="Unplaced"/>
</dbReference>
<keyword evidence="2" id="KW-1185">Reference proteome</keyword>
<feature type="transmembrane region" description="Helical" evidence="1">
    <location>
        <begin position="39"/>
        <end position="58"/>
    </location>
</feature>
<keyword evidence="1" id="KW-0472">Membrane</keyword>
<name>A0A914DUC9_9BILA</name>
<reference evidence="3" key="1">
    <citation type="submission" date="2022-11" db="UniProtKB">
        <authorList>
            <consortium name="WormBaseParasite"/>
        </authorList>
    </citation>
    <scope>IDENTIFICATION</scope>
</reference>
<feature type="transmembrane region" description="Helical" evidence="1">
    <location>
        <begin position="78"/>
        <end position="96"/>
    </location>
</feature>
<evidence type="ECO:0000256" key="1">
    <source>
        <dbReference type="SAM" id="Phobius"/>
    </source>
</evidence>
<evidence type="ECO:0000313" key="3">
    <source>
        <dbReference type="WBParaSite" id="ACRNAN_scaffold3727.g9317.t1"/>
    </source>
</evidence>
<sequence>MKISQETVTTHSTDSTATSTTSSLLEQHWYENDHAKNTLISSASAFYALILTIAALIYELSHLMKMTSEHEPQLFVGSYMYGMGILFLSFCYYELFNRHKHKSIRDRFQVILRLKSISVDTAKRSTDEESNEEEYIIAGTTCLIALYQMRVLIYIDIQGNEQEEEEESQ</sequence>
<proteinExistence type="predicted"/>
<protein>
    <submittedName>
        <fullName evidence="3">Uncharacterized protein</fullName>
    </submittedName>
</protein>
<evidence type="ECO:0000313" key="2">
    <source>
        <dbReference type="Proteomes" id="UP000887540"/>
    </source>
</evidence>
<organism evidence="2 3">
    <name type="scientific">Acrobeloides nanus</name>
    <dbReference type="NCBI Taxonomy" id="290746"/>
    <lineage>
        <taxon>Eukaryota</taxon>
        <taxon>Metazoa</taxon>
        <taxon>Ecdysozoa</taxon>
        <taxon>Nematoda</taxon>
        <taxon>Chromadorea</taxon>
        <taxon>Rhabditida</taxon>
        <taxon>Tylenchina</taxon>
        <taxon>Cephalobomorpha</taxon>
        <taxon>Cephaloboidea</taxon>
        <taxon>Cephalobidae</taxon>
        <taxon>Acrobeloides</taxon>
    </lineage>
</organism>
<keyword evidence="1" id="KW-0812">Transmembrane</keyword>
<dbReference type="WBParaSite" id="ACRNAN_scaffold3727.g9317.t1">
    <property type="protein sequence ID" value="ACRNAN_scaffold3727.g9317.t1"/>
    <property type="gene ID" value="ACRNAN_scaffold3727.g9317"/>
</dbReference>